<evidence type="ECO:0000256" key="1">
    <source>
        <dbReference type="SAM" id="Phobius"/>
    </source>
</evidence>
<dbReference type="InterPro" id="IPR021762">
    <property type="entry name" value="DUF3325"/>
</dbReference>
<dbReference type="EMBL" id="QVRA01000005">
    <property type="protein sequence ID" value="RJG55899.1"/>
    <property type="molecule type" value="Genomic_DNA"/>
</dbReference>
<evidence type="ECO:0000313" key="3">
    <source>
        <dbReference type="Proteomes" id="UP000283469"/>
    </source>
</evidence>
<keyword evidence="1" id="KW-0812">Transmembrane</keyword>
<dbReference type="RefSeq" id="WP_119745009.1">
    <property type="nucleotide sequence ID" value="NZ_QVRA01000005.1"/>
</dbReference>
<sequence>MIHIATFLVSLGGLALLLLAMPRHQQDWLGRKLFPMQRRALRLSGFTMLALAFVVAGSGRGWAYGAVAWFGWLTVAAALVVVVNTNRDRFRRKVRP</sequence>
<name>A0A418YUU8_9SPHN</name>
<gene>
    <name evidence="2" type="ORF">D0Z70_07665</name>
</gene>
<keyword evidence="1" id="KW-1133">Transmembrane helix</keyword>
<dbReference type="Pfam" id="PF11804">
    <property type="entry name" value="DUF3325"/>
    <property type="match status" value="1"/>
</dbReference>
<dbReference type="Proteomes" id="UP000283469">
    <property type="component" value="Unassembled WGS sequence"/>
</dbReference>
<accession>A0A418YUU8</accession>
<proteinExistence type="predicted"/>
<dbReference type="AlphaFoldDB" id="A0A418YUU8"/>
<evidence type="ECO:0000313" key="2">
    <source>
        <dbReference type="EMBL" id="RJG55899.1"/>
    </source>
</evidence>
<keyword evidence="1" id="KW-0472">Membrane</keyword>
<dbReference type="OrthoDB" id="7477824at2"/>
<organism evidence="2 3">
    <name type="scientific">Sphingobium terrigena</name>
    <dbReference type="NCBI Taxonomy" id="2304063"/>
    <lineage>
        <taxon>Bacteria</taxon>
        <taxon>Pseudomonadati</taxon>
        <taxon>Pseudomonadota</taxon>
        <taxon>Alphaproteobacteria</taxon>
        <taxon>Sphingomonadales</taxon>
        <taxon>Sphingomonadaceae</taxon>
        <taxon>Sphingobium</taxon>
    </lineage>
</organism>
<keyword evidence="3" id="KW-1185">Reference proteome</keyword>
<protein>
    <submittedName>
        <fullName evidence="2">DUF3325 domain-containing protein</fullName>
    </submittedName>
</protein>
<feature type="transmembrane region" description="Helical" evidence="1">
    <location>
        <begin position="43"/>
        <end position="63"/>
    </location>
</feature>
<feature type="transmembrane region" description="Helical" evidence="1">
    <location>
        <begin position="6"/>
        <end position="22"/>
    </location>
</feature>
<feature type="transmembrane region" description="Helical" evidence="1">
    <location>
        <begin position="69"/>
        <end position="86"/>
    </location>
</feature>
<reference evidence="2 3" key="1">
    <citation type="submission" date="2018-08" db="EMBL/GenBank/DDBJ databases">
        <title>Sphingobium sp. EO9.</title>
        <authorList>
            <person name="Park Y."/>
            <person name="Kim K.H."/>
            <person name="Jeon C.O."/>
        </authorList>
    </citation>
    <scope>NUCLEOTIDE SEQUENCE [LARGE SCALE GENOMIC DNA]</scope>
    <source>
        <strain evidence="2 3">EO9</strain>
    </source>
</reference>
<comment type="caution">
    <text evidence="2">The sequence shown here is derived from an EMBL/GenBank/DDBJ whole genome shotgun (WGS) entry which is preliminary data.</text>
</comment>